<reference evidence="8 9" key="1">
    <citation type="journal article" date="2020" name="Int. J. Syst. Evol. Microbiol.">
        <title>Novel acetic acid bacteria from cider fermentations: Acetobacter conturbans sp. nov. and Acetobacter fallax sp. nov.</title>
        <authorList>
            <person name="Sombolestani A.S."/>
            <person name="Cleenwerck I."/>
            <person name="Cnockaert M."/>
            <person name="Borremans W."/>
            <person name="Wieme A.D."/>
            <person name="De Vuyst L."/>
            <person name="Vandamme P."/>
        </authorList>
    </citation>
    <scope>NUCLEOTIDE SEQUENCE [LARGE SCALE GENOMIC DNA]</scope>
    <source>
        <strain evidence="8 9">LMG 1627</strain>
    </source>
</reference>
<keyword evidence="9" id="KW-1185">Reference proteome</keyword>
<evidence type="ECO:0000313" key="9">
    <source>
        <dbReference type="Proteomes" id="UP000631653"/>
    </source>
</evidence>
<keyword evidence="2 5" id="KW-0694">RNA-binding</keyword>
<dbReference type="HAMAP" id="MF_01334">
    <property type="entry name" value="Ribosomal_bL25_CTC"/>
    <property type="match status" value="1"/>
</dbReference>
<dbReference type="InterPro" id="IPR020056">
    <property type="entry name" value="Rbsml_bL25/Gln-tRNA_synth_N"/>
</dbReference>
<dbReference type="NCBIfam" id="TIGR00731">
    <property type="entry name" value="bL25_bact_ctc"/>
    <property type="match status" value="1"/>
</dbReference>
<keyword evidence="1 5" id="KW-0699">rRNA-binding</keyword>
<evidence type="ECO:0000313" key="8">
    <source>
        <dbReference type="EMBL" id="NHN87068.1"/>
    </source>
</evidence>
<accession>A0ABX0JU92</accession>
<evidence type="ECO:0000256" key="2">
    <source>
        <dbReference type="ARBA" id="ARBA00022884"/>
    </source>
</evidence>
<comment type="function">
    <text evidence="5">This is one of the proteins that binds to the 5S RNA in the ribosome where it forms part of the central protuberance.</text>
</comment>
<dbReference type="RefSeq" id="WP_173568375.1">
    <property type="nucleotide sequence ID" value="NZ_WOSY01000001.1"/>
</dbReference>
<evidence type="ECO:0000256" key="4">
    <source>
        <dbReference type="ARBA" id="ARBA00023274"/>
    </source>
</evidence>
<proteinExistence type="inferred from homology"/>
<dbReference type="Pfam" id="PF01386">
    <property type="entry name" value="Ribosomal_L25p"/>
    <property type="match status" value="1"/>
</dbReference>
<dbReference type="GO" id="GO:0005840">
    <property type="term" value="C:ribosome"/>
    <property type="evidence" value="ECO:0007669"/>
    <property type="project" value="UniProtKB-KW"/>
</dbReference>
<keyword evidence="4 5" id="KW-0687">Ribonucleoprotein</keyword>
<dbReference type="InterPro" id="IPR020930">
    <property type="entry name" value="Ribosomal_uL5_bac-type"/>
</dbReference>
<dbReference type="InterPro" id="IPR001021">
    <property type="entry name" value="Ribosomal_bL25_long"/>
</dbReference>
<dbReference type="CDD" id="cd00495">
    <property type="entry name" value="Ribosomal_L25_TL5_CTC"/>
    <property type="match status" value="1"/>
</dbReference>
<dbReference type="Pfam" id="PF14693">
    <property type="entry name" value="Ribosomal_TL5_C"/>
    <property type="match status" value="1"/>
</dbReference>
<dbReference type="PANTHER" id="PTHR33284">
    <property type="entry name" value="RIBOSOMAL PROTEIN L25/GLN-TRNA SYNTHETASE, ANTI-CODON-BINDING DOMAIN-CONTAINING PROTEIN"/>
    <property type="match status" value="1"/>
</dbReference>
<keyword evidence="3 5" id="KW-0689">Ribosomal protein</keyword>
<dbReference type="NCBIfam" id="NF004128">
    <property type="entry name" value="PRK05618.1-2"/>
    <property type="match status" value="1"/>
</dbReference>
<name>A0ABX0JU92_9PROT</name>
<comment type="caution">
    <text evidence="8">The sequence shown here is derived from an EMBL/GenBank/DDBJ whole genome shotgun (WGS) entry which is preliminary data.</text>
</comment>
<comment type="similarity">
    <text evidence="5">Belongs to the bacterial ribosomal protein bL25 family. CTC subfamily.</text>
</comment>
<evidence type="ECO:0000259" key="6">
    <source>
        <dbReference type="Pfam" id="PF01386"/>
    </source>
</evidence>
<comment type="subunit">
    <text evidence="5">Part of the 50S ribosomal subunit; part of the 5S rRNA/L5/L18/L25 subcomplex. Contacts the 5S rRNA. Binds to the 5S rRNA independently of L5 and L18.</text>
</comment>
<dbReference type="SUPFAM" id="SSF50715">
    <property type="entry name" value="Ribosomal protein L25-like"/>
    <property type="match status" value="1"/>
</dbReference>
<feature type="domain" description="Large ribosomal subunit protein bL25 beta" evidence="7">
    <location>
        <begin position="103"/>
        <end position="188"/>
    </location>
</feature>
<dbReference type="InterPro" id="IPR029751">
    <property type="entry name" value="Ribosomal_L25_dom"/>
</dbReference>
<dbReference type="InterPro" id="IPR020057">
    <property type="entry name" value="Ribosomal_bL25_b-dom"/>
</dbReference>
<dbReference type="InterPro" id="IPR037121">
    <property type="entry name" value="Ribosomal_bL25_C"/>
</dbReference>
<gene>
    <name evidence="5" type="primary">rplY</name>
    <name evidence="5" type="synonym">ctc</name>
    <name evidence="8" type="ORF">GOB81_00240</name>
</gene>
<sequence length="206" mass="22401">MATKLIPIEATLRAKAGKGAARATRREGLVPAVIYGAKKEAVLIALDPRIIMRELHKPGWRSHVYEVKAGDVSERALMRDLQFHPVTDAPIHVDYQRLAPGHKVHVEVAVHIEGEEVSPGIKRGGVLNVVRHTIEITVDPENIPEVFTADISALDINDNVRWDDLKGTEGVTPVLQTPNFVVATVAAPTVDAEDEVAPAAATEEKK</sequence>
<dbReference type="EMBL" id="WOSY01000001">
    <property type="protein sequence ID" value="NHN87068.1"/>
    <property type="molecule type" value="Genomic_DNA"/>
</dbReference>
<dbReference type="Gene3D" id="2.170.120.20">
    <property type="entry name" value="Ribosomal protein L25, beta domain"/>
    <property type="match status" value="1"/>
</dbReference>
<evidence type="ECO:0000256" key="5">
    <source>
        <dbReference type="HAMAP-Rule" id="MF_01334"/>
    </source>
</evidence>
<dbReference type="PANTHER" id="PTHR33284:SF1">
    <property type="entry name" value="RIBOSOMAL PROTEIN L25_GLN-TRNA SYNTHETASE, ANTI-CODON-BINDING DOMAIN-CONTAINING PROTEIN"/>
    <property type="match status" value="1"/>
</dbReference>
<dbReference type="Gene3D" id="2.40.240.10">
    <property type="entry name" value="Ribosomal Protein L25, Chain P"/>
    <property type="match status" value="1"/>
</dbReference>
<dbReference type="InterPro" id="IPR011035">
    <property type="entry name" value="Ribosomal_bL25/Gln-tRNA_synth"/>
</dbReference>
<protein>
    <recommendedName>
        <fullName evidence="5">Large ribosomal subunit protein bL25</fullName>
    </recommendedName>
    <alternativeName>
        <fullName evidence="5">General stress protein CTC</fullName>
    </alternativeName>
</protein>
<evidence type="ECO:0000256" key="3">
    <source>
        <dbReference type="ARBA" id="ARBA00022980"/>
    </source>
</evidence>
<dbReference type="Proteomes" id="UP000631653">
    <property type="component" value="Unassembled WGS sequence"/>
</dbReference>
<feature type="domain" description="Large ribosomal subunit protein bL25 L25" evidence="6">
    <location>
        <begin position="8"/>
        <end position="94"/>
    </location>
</feature>
<evidence type="ECO:0000259" key="7">
    <source>
        <dbReference type="Pfam" id="PF14693"/>
    </source>
</evidence>
<evidence type="ECO:0000256" key="1">
    <source>
        <dbReference type="ARBA" id="ARBA00022730"/>
    </source>
</evidence>
<organism evidence="8 9">
    <name type="scientific">Acetobacter conturbans</name>
    <dbReference type="NCBI Taxonomy" id="1737472"/>
    <lineage>
        <taxon>Bacteria</taxon>
        <taxon>Pseudomonadati</taxon>
        <taxon>Pseudomonadota</taxon>
        <taxon>Alphaproteobacteria</taxon>
        <taxon>Acetobacterales</taxon>
        <taxon>Acetobacteraceae</taxon>
        <taxon>Acetobacter</taxon>
    </lineage>
</organism>